<name>A0ACC6V3E7_9CREN</name>
<gene>
    <name evidence="1" type="ORF">TU35_008720</name>
</gene>
<protein>
    <submittedName>
        <fullName evidence="1">ABC transporter ATP-binding protein</fullName>
    </submittedName>
</protein>
<accession>A0ACC6V3E7</accession>
<keyword evidence="1" id="KW-0067">ATP-binding</keyword>
<proteinExistence type="predicted"/>
<dbReference type="Proteomes" id="UP000033636">
    <property type="component" value="Unassembled WGS sequence"/>
</dbReference>
<reference evidence="1" key="1">
    <citation type="submission" date="2024-07" db="EMBL/GenBank/DDBJ databases">
        <title>Metagenome and Metagenome-Assembled Genomes of Archaea from a hot spring from the geothermal field of Los Azufres, Mexico.</title>
        <authorList>
            <person name="Marin-Paredes R."/>
            <person name="Martinez-Romero E."/>
            <person name="Servin-Garciduenas L.E."/>
        </authorList>
    </citation>
    <scope>NUCLEOTIDE SEQUENCE</scope>
</reference>
<evidence type="ECO:0000313" key="1">
    <source>
        <dbReference type="EMBL" id="MFB6491296.1"/>
    </source>
</evidence>
<evidence type="ECO:0000313" key="2">
    <source>
        <dbReference type="Proteomes" id="UP000033636"/>
    </source>
</evidence>
<dbReference type="EMBL" id="JZWT02000027">
    <property type="protein sequence ID" value="MFB6491296.1"/>
    <property type="molecule type" value="Genomic_DNA"/>
</dbReference>
<comment type="caution">
    <text evidence="1">The sequence shown here is derived from an EMBL/GenBank/DDBJ whole genome shotgun (WGS) entry which is preliminary data.</text>
</comment>
<organism evidence="1 2">
    <name type="scientific">Thermoproteus sp. AZ2</name>
    <dbReference type="NCBI Taxonomy" id="1609232"/>
    <lineage>
        <taxon>Archaea</taxon>
        <taxon>Thermoproteota</taxon>
        <taxon>Thermoprotei</taxon>
        <taxon>Thermoproteales</taxon>
        <taxon>Thermoproteaceae</taxon>
        <taxon>Thermoproteus</taxon>
    </lineage>
</organism>
<sequence>MSVIVEGVSKRFGRIMALEGVSLSARRGEAVALIGPNGAGKTTLLKLMAGILLPDEGSVLVNGYPAHTPKAKERVGFMTPQDRGVYWRVSALDNLVFFGALYGMTLREARRRAREVLEAVGLWERAHDRVASFSTGMMRRLELARALMHDPDVLLLDEPTSGIDIDAKAVILKRISELGRERLVVLASHDPAEVGIATRVIHLNKTIIAESKAPKLLKVLVKGDVSALDGRFKVRPTGEGEAVVELGVDQFDEFAAVYASLRGRIRAVDMEVVVAYAAGGNARLQWRREGRRWDL</sequence>
<keyword evidence="1" id="KW-0547">Nucleotide-binding</keyword>